<evidence type="ECO:0000259" key="7">
    <source>
        <dbReference type="Pfam" id="PF02687"/>
    </source>
</evidence>
<organism evidence="9 10">
    <name type="scientific">Chryseosolibacter histidini</name>
    <dbReference type="NCBI Taxonomy" id="2782349"/>
    <lineage>
        <taxon>Bacteria</taxon>
        <taxon>Pseudomonadati</taxon>
        <taxon>Bacteroidota</taxon>
        <taxon>Cytophagia</taxon>
        <taxon>Cytophagales</taxon>
        <taxon>Chryseotaleaceae</taxon>
        <taxon>Chryseosolibacter</taxon>
    </lineage>
</organism>
<dbReference type="RefSeq" id="WP_254159552.1">
    <property type="nucleotide sequence ID" value="NZ_JAHESF010000001.1"/>
</dbReference>
<feature type="transmembrane region" description="Helical" evidence="6">
    <location>
        <begin position="418"/>
        <end position="437"/>
    </location>
</feature>
<reference evidence="9 10" key="1">
    <citation type="submission" date="2021-05" db="EMBL/GenBank/DDBJ databases">
        <title>A Polyphasic approach of four new species of the genus Ohtaekwangia: Ohtaekwangia histidinii sp. nov., Ohtaekwangia cretensis sp. nov., Ohtaekwangia indiensis sp. nov., Ohtaekwangia reichenbachii sp. nov. from diverse environment.</title>
        <authorList>
            <person name="Octaviana S."/>
        </authorList>
    </citation>
    <scope>NUCLEOTIDE SEQUENCE [LARGE SCALE GENOMIC DNA]</scope>
    <source>
        <strain evidence="9 10">PWU4</strain>
    </source>
</reference>
<comment type="caution">
    <text evidence="9">The sequence shown here is derived from an EMBL/GenBank/DDBJ whole genome shotgun (WGS) entry which is preliminary data.</text>
</comment>
<evidence type="ECO:0000259" key="8">
    <source>
        <dbReference type="Pfam" id="PF12704"/>
    </source>
</evidence>
<dbReference type="PANTHER" id="PTHR30572">
    <property type="entry name" value="MEMBRANE COMPONENT OF TRANSPORTER-RELATED"/>
    <property type="match status" value="1"/>
</dbReference>
<feature type="domain" description="MacB-like periplasmic core" evidence="8">
    <location>
        <begin position="425"/>
        <end position="593"/>
    </location>
</feature>
<dbReference type="Pfam" id="PF12704">
    <property type="entry name" value="MacB_PCD"/>
    <property type="match status" value="2"/>
</dbReference>
<keyword evidence="2" id="KW-1003">Cell membrane</keyword>
<dbReference type="PANTHER" id="PTHR30572:SF18">
    <property type="entry name" value="ABC-TYPE MACROLIDE FAMILY EXPORT SYSTEM PERMEASE COMPONENT 2"/>
    <property type="match status" value="1"/>
</dbReference>
<dbReference type="GO" id="GO:0022857">
    <property type="term" value="F:transmembrane transporter activity"/>
    <property type="evidence" value="ECO:0007669"/>
    <property type="project" value="TreeGrafter"/>
</dbReference>
<feature type="domain" description="ABC3 transporter permease C-terminal" evidence="7">
    <location>
        <begin position="677"/>
        <end position="785"/>
    </location>
</feature>
<dbReference type="InterPro" id="IPR050250">
    <property type="entry name" value="Macrolide_Exporter_MacB"/>
</dbReference>
<evidence type="ECO:0000256" key="1">
    <source>
        <dbReference type="ARBA" id="ARBA00004651"/>
    </source>
</evidence>
<dbReference type="Proteomes" id="UP001319200">
    <property type="component" value="Unassembled WGS sequence"/>
</dbReference>
<keyword evidence="4 6" id="KW-1133">Transmembrane helix</keyword>
<keyword evidence="10" id="KW-1185">Reference proteome</keyword>
<evidence type="ECO:0000256" key="4">
    <source>
        <dbReference type="ARBA" id="ARBA00022989"/>
    </source>
</evidence>
<comment type="subcellular location">
    <subcellularLocation>
        <location evidence="1">Cell membrane</location>
        <topology evidence="1">Multi-pass membrane protein</topology>
    </subcellularLocation>
</comment>
<protein>
    <submittedName>
        <fullName evidence="9">ABC transporter permease</fullName>
    </submittedName>
</protein>
<evidence type="ECO:0000256" key="5">
    <source>
        <dbReference type="ARBA" id="ARBA00023136"/>
    </source>
</evidence>
<accession>A0AAP2DI55</accession>
<dbReference type="InterPro" id="IPR003838">
    <property type="entry name" value="ABC3_permease_C"/>
</dbReference>
<evidence type="ECO:0000256" key="6">
    <source>
        <dbReference type="SAM" id="Phobius"/>
    </source>
</evidence>
<evidence type="ECO:0000313" key="9">
    <source>
        <dbReference type="EMBL" id="MBT1695457.1"/>
    </source>
</evidence>
<sequence length="796" mass="88273">MLIHYLKTVLRNLYRTKLYSSINILGLAVGIAATLLLAKYVGFNLTFDNFHQHKDRIFLVQQKESKGGLQGSEQSNTYWGVAKMAADLYPEVSMATHFTPNVEMLVMATSKEGEPISFNENRICTVDTSFFSIFSFSAVAGSIETALATPDAMVLTSSVAKKYFGDSDPIGQILTTRVSWGAQSTHKVTCVIPDPPINSTLQFDFLICAGAGPPTEAYWSDPSYATYLLLNETASADALSRKMSKDIGTNQVVTSDGKKIDFSLKQLSDTSLSPNDNMLAMTGIFILIISWINFINLSIGSAQARSKETGVRKVIGATRKQVITQFVFECVLINGFALLFAVLLFALARPLLLDFSNNKVLPLFNDPTPVNGIFAAVFIAGALASSAYPALVMSSLNPINSLKGKLTQGRYSMTFRKALVIAQFTISIVAAIGVFIVSDQLDFFLRHDLKIKLNHIVAIKAPKDLSEGKMERLNSFKSEAMDLAMVEDVASCTTTPGEDYRHEVNFGLTTSQDRHLFYLNDVDANFLPLYGIQFLAGENYKVDKPGKNRGGIILNKAAVNALGLVNMEDAIGQTVTETENNNTYEIIGVVDDYHQISLKYQIKPQAFRFNRNRGDISVKIHAQNYASFDDLQDCIASLKKLWARIYPDQSFEYHFLDSRFNDQYHAEFSFRKLFAWFTGLSLVIACLGLFGLSLFISLKRKKEVGVRKVFGASSLTILVLFTRDYLKQMLISIVLGAPIAYFIMKAWLESFSFKTSINAVSFLVPCLFLVIVSILTTAYQTVRASLANPTKTLKEE</sequence>
<dbReference type="GO" id="GO:0005886">
    <property type="term" value="C:plasma membrane"/>
    <property type="evidence" value="ECO:0007669"/>
    <property type="project" value="UniProtKB-SubCell"/>
</dbReference>
<feature type="transmembrane region" description="Helical" evidence="6">
    <location>
        <begin position="729"/>
        <end position="748"/>
    </location>
</feature>
<feature type="transmembrane region" description="Helical" evidence="6">
    <location>
        <begin position="760"/>
        <end position="779"/>
    </location>
</feature>
<feature type="transmembrane region" description="Helical" evidence="6">
    <location>
        <begin position="372"/>
        <end position="397"/>
    </location>
</feature>
<feature type="transmembrane region" description="Helical" evidence="6">
    <location>
        <begin position="705"/>
        <end position="723"/>
    </location>
</feature>
<evidence type="ECO:0000256" key="2">
    <source>
        <dbReference type="ARBA" id="ARBA00022475"/>
    </source>
</evidence>
<dbReference type="EMBL" id="JAHESF010000001">
    <property type="protein sequence ID" value="MBT1695457.1"/>
    <property type="molecule type" value="Genomic_DNA"/>
</dbReference>
<proteinExistence type="predicted"/>
<feature type="domain" description="ABC3 transporter permease C-terminal" evidence="7">
    <location>
        <begin position="282"/>
        <end position="398"/>
    </location>
</feature>
<feature type="transmembrane region" description="Helical" evidence="6">
    <location>
        <begin position="21"/>
        <end position="43"/>
    </location>
</feature>
<dbReference type="InterPro" id="IPR025857">
    <property type="entry name" value="MacB_PCD"/>
</dbReference>
<feature type="transmembrane region" description="Helical" evidence="6">
    <location>
        <begin position="673"/>
        <end position="698"/>
    </location>
</feature>
<name>A0AAP2DI55_9BACT</name>
<keyword evidence="5 6" id="KW-0472">Membrane</keyword>
<dbReference type="AlphaFoldDB" id="A0AAP2DI55"/>
<dbReference type="Pfam" id="PF02687">
    <property type="entry name" value="FtsX"/>
    <property type="match status" value="2"/>
</dbReference>
<gene>
    <name evidence="9" type="ORF">KK083_01125</name>
</gene>
<feature type="transmembrane region" description="Helical" evidence="6">
    <location>
        <begin position="326"/>
        <end position="352"/>
    </location>
</feature>
<feature type="transmembrane region" description="Helical" evidence="6">
    <location>
        <begin position="278"/>
        <end position="299"/>
    </location>
</feature>
<feature type="domain" description="MacB-like periplasmic core" evidence="8">
    <location>
        <begin position="20"/>
        <end position="243"/>
    </location>
</feature>
<keyword evidence="3 6" id="KW-0812">Transmembrane</keyword>
<evidence type="ECO:0000256" key="3">
    <source>
        <dbReference type="ARBA" id="ARBA00022692"/>
    </source>
</evidence>
<evidence type="ECO:0000313" key="10">
    <source>
        <dbReference type="Proteomes" id="UP001319200"/>
    </source>
</evidence>